<dbReference type="AlphaFoldDB" id="A0AAQ3M5F1"/>
<sequence>MDYETADGSQFSLREIWTEHDDTPTFSCTSVTSFVEGKAFAGRLNKALHLLDDDEILACLEPVPPENINPPFPPEFTRAPSLDSSKYYLKAPSFTYDDAQNGKSFVADCLLNEATVLEQLKKTPHPNIVSYHGCVVEDSRIIRLCLSRYEQNLTSYIDERLSEDRKIQIMGDVEAGVLHLHSLGLAHNDINPDNICLGQDGHHAVIIDFDSCMPFGQRLMKGKGNSSQPEDDGPISARANDFDGLDMIHDFLWPRPDENTPRADDI</sequence>
<evidence type="ECO:0000313" key="13">
    <source>
        <dbReference type="EMBL" id="WPH00191.1"/>
    </source>
</evidence>
<evidence type="ECO:0000256" key="4">
    <source>
        <dbReference type="ARBA" id="ARBA00022679"/>
    </source>
</evidence>
<dbReference type="GO" id="GO:0005524">
    <property type="term" value="F:ATP binding"/>
    <property type="evidence" value="ECO:0007669"/>
    <property type="project" value="UniProtKB-KW"/>
</dbReference>
<dbReference type="SUPFAM" id="SSF56112">
    <property type="entry name" value="Protein kinase-like (PK-like)"/>
    <property type="match status" value="1"/>
</dbReference>
<evidence type="ECO:0000256" key="9">
    <source>
        <dbReference type="ARBA" id="ARBA00047899"/>
    </source>
</evidence>
<dbReference type="GO" id="GO:0005776">
    <property type="term" value="C:autophagosome"/>
    <property type="evidence" value="ECO:0007669"/>
    <property type="project" value="TreeGrafter"/>
</dbReference>
<evidence type="ECO:0000256" key="8">
    <source>
        <dbReference type="ARBA" id="ARBA00030237"/>
    </source>
</evidence>
<comment type="catalytic activity">
    <reaction evidence="9">
        <text>L-threonyl-[protein] + ATP = O-phospho-L-threonyl-[protein] + ADP + H(+)</text>
        <dbReference type="Rhea" id="RHEA:46608"/>
        <dbReference type="Rhea" id="RHEA-COMP:11060"/>
        <dbReference type="Rhea" id="RHEA-COMP:11605"/>
        <dbReference type="ChEBI" id="CHEBI:15378"/>
        <dbReference type="ChEBI" id="CHEBI:30013"/>
        <dbReference type="ChEBI" id="CHEBI:30616"/>
        <dbReference type="ChEBI" id="CHEBI:61977"/>
        <dbReference type="ChEBI" id="CHEBI:456216"/>
        <dbReference type="EC" id="2.7.11.1"/>
    </reaction>
</comment>
<evidence type="ECO:0000256" key="2">
    <source>
        <dbReference type="ARBA" id="ARBA00012513"/>
    </source>
</evidence>
<evidence type="ECO:0000256" key="6">
    <source>
        <dbReference type="ARBA" id="ARBA00022777"/>
    </source>
</evidence>
<dbReference type="GO" id="GO:0000045">
    <property type="term" value="P:autophagosome assembly"/>
    <property type="evidence" value="ECO:0007669"/>
    <property type="project" value="TreeGrafter"/>
</dbReference>
<evidence type="ECO:0000256" key="11">
    <source>
        <dbReference type="SAM" id="MobiDB-lite"/>
    </source>
</evidence>
<reference evidence="13 14" key="1">
    <citation type="submission" date="2023-11" db="EMBL/GenBank/DDBJ databases">
        <title>An acidophilic fungus is an integral part of prey digestion in a carnivorous sundew plant.</title>
        <authorList>
            <person name="Tsai I.J."/>
        </authorList>
    </citation>
    <scope>NUCLEOTIDE SEQUENCE [LARGE SCALE GENOMIC DNA]</scope>
    <source>
        <strain evidence="13">169a</strain>
    </source>
</reference>
<dbReference type="Gene3D" id="1.10.510.10">
    <property type="entry name" value="Transferase(Phosphotransferase) domain 1"/>
    <property type="match status" value="1"/>
</dbReference>
<dbReference type="GO" id="GO:0010506">
    <property type="term" value="P:regulation of autophagy"/>
    <property type="evidence" value="ECO:0007669"/>
    <property type="project" value="InterPro"/>
</dbReference>
<organism evidence="13 14">
    <name type="scientific">Acrodontium crateriforme</name>
    <dbReference type="NCBI Taxonomy" id="150365"/>
    <lineage>
        <taxon>Eukaryota</taxon>
        <taxon>Fungi</taxon>
        <taxon>Dikarya</taxon>
        <taxon>Ascomycota</taxon>
        <taxon>Pezizomycotina</taxon>
        <taxon>Dothideomycetes</taxon>
        <taxon>Dothideomycetidae</taxon>
        <taxon>Mycosphaerellales</taxon>
        <taxon>Teratosphaeriaceae</taxon>
        <taxon>Acrodontium</taxon>
    </lineage>
</organism>
<dbReference type="PROSITE" id="PS50011">
    <property type="entry name" value="PROTEIN_KINASE_DOM"/>
    <property type="match status" value="1"/>
</dbReference>
<evidence type="ECO:0000256" key="3">
    <source>
        <dbReference type="ARBA" id="ARBA00022527"/>
    </source>
</evidence>
<dbReference type="GO" id="GO:0004674">
    <property type="term" value="F:protein serine/threonine kinase activity"/>
    <property type="evidence" value="ECO:0007669"/>
    <property type="project" value="UniProtKB-KW"/>
</dbReference>
<keyword evidence="3" id="KW-0723">Serine/threonine-protein kinase</keyword>
<feature type="domain" description="Protein kinase" evidence="12">
    <location>
        <begin position="30"/>
        <end position="266"/>
    </location>
</feature>
<keyword evidence="4" id="KW-0808">Transferase</keyword>
<evidence type="ECO:0000256" key="7">
    <source>
        <dbReference type="ARBA" id="ARBA00022840"/>
    </source>
</evidence>
<name>A0AAQ3M5F1_9PEZI</name>
<keyword evidence="6" id="KW-0418">Kinase</keyword>
<evidence type="ECO:0000259" key="12">
    <source>
        <dbReference type="PROSITE" id="PS50011"/>
    </source>
</evidence>
<dbReference type="EMBL" id="CP138583">
    <property type="protein sequence ID" value="WPH00191.1"/>
    <property type="molecule type" value="Genomic_DNA"/>
</dbReference>
<feature type="region of interest" description="Disordered" evidence="11">
    <location>
        <begin position="220"/>
        <end position="241"/>
    </location>
</feature>
<keyword evidence="14" id="KW-1185">Reference proteome</keyword>
<gene>
    <name evidence="13" type="ORF">R9X50_00301400</name>
</gene>
<dbReference type="GO" id="GO:0034045">
    <property type="term" value="C:phagophore assembly site membrane"/>
    <property type="evidence" value="ECO:0007669"/>
    <property type="project" value="UniProtKB-SubCell"/>
</dbReference>
<keyword evidence="5" id="KW-0547">Nucleotide-binding</keyword>
<evidence type="ECO:0000256" key="5">
    <source>
        <dbReference type="ARBA" id="ARBA00022741"/>
    </source>
</evidence>
<keyword evidence="7" id="KW-0067">ATP-binding</keyword>
<comment type="subcellular location">
    <subcellularLocation>
        <location evidence="1">Preautophagosomal structure membrane</location>
        <topology evidence="1">Peripheral membrane protein</topology>
    </subcellularLocation>
</comment>
<dbReference type="PANTHER" id="PTHR24348:SF22">
    <property type="entry name" value="NON-SPECIFIC SERINE_THREONINE PROTEIN KINASE"/>
    <property type="match status" value="1"/>
</dbReference>
<dbReference type="SMART" id="SM00220">
    <property type="entry name" value="S_TKc"/>
    <property type="match status" value="1"/>
</dbReference>
<dbReference type="GO" id="GO:0005829">
    <property type="term" value="C:cytosol"/>
    <property type="evidence" value="ECO:0007669"/>
    <property type="project" value="TreeGrafter"/>
</dbReference>
<dbReference type="InterPro" id="IPR045269">
    <property type="entry name" value="Atg1-like"/>
</dbReference>
<proteinExistence type="predicted"/>
<accession>A0AAQ3M5F1</accession>
<dbReference type="Pfam" id="PF00069">
    <property type="entry name" value="Pkinase"/>
    <property type="match status" value="1"/>
</dbReference>
<dbReference type="InterPro" id="IPR000719">
    <property type="entry name" value="Prot_kinase_dom"/>
</dbReference>
<comment type="catalytic activity">
    <reaction evidence="10">
        <text>L-seryl-[protein] + ATP = O-phospho-L-seryl-[protein] + ADP + H(+)</text>
        <dbReference type="Rhea" id="RHEA:17989"/>
        <dbReference type="Rhea" id="RHEA-COMP:9863"/>
        <dbReference type="Rhea" id="RHEA-COMP:11604"/>
        <dbReference type="ChEBI" id="CHEBI:15378"/>
        <dbReference type="ChEBI" id="CHEBI:29999"/>
        <dbReference type="ChEBI" id="CHEBI:30616"/>
        <dbReference type="ChEBI" id="CHEBI:83421"/>
        <dbReference type="ChEBI" id="CHEBI:456216"/>
        <dbReference type="EC" id="2.7.11.1"/>
    </reaction>
</comment>
<evidence type="ECO:0000256" key="1">
    <source>
        <dbReference type="ARBA" id="ARBA00004623"/>
    </source>
</evidence>
<evidence type="ECO:0000313" key="14">
    <source>
        <dbReference type="Proteomes" id="UP001303373"/>
    </source>
</evidence>
<dbReference type="EC" id="2.7.11.1" evidence="2"/>
<dbReference type="Proteomes" id="UP001303373">
    <property type="component" value="Chromosome 4"/>
</dbReference>
<dbReference type="InterPro" id="IPR011009">
    <property type="entry name" value="Kinase-like_dom_sf"/>
</dbReference>
<protein>
    <recommendedName>
        <fullName evidence="2">non-specific serine/threonine protein kinase</fullName>
        <ecNumber evidence="2">2.7.11.1</ecNumber>
    </recommendedName>
    <alternativeName>
        <fullName evidence="8">Autophagy-related protein 1</fullName>
    </alternativeName>
</protein>
<evidence type="ECO:0000256" key="10">
    <source>
        <dbReference type="ARBA" id="ARBA00048679"/>
    </source>
</evidence>
<dbReference type="PANTHER" id="PTHR24348">
    <property type="entry name" value="SERINE/THREONINE-PROTEIN KINASE UNC-51-RELATED"/>
    <property type="match status" value="1"/>
</dbReference>